<name>A0A496PMN0_9MICC</name>
<dbReference type="Proteomes" id="UP000273119">
    <property type="component" value="Unassembled WGS sequence"/>
</dbReference>
<proteinExistence type="predicted"/>
<organism evidence="1 2">
    <name type="scientific">Galactobacter caseinivorans</name>
    <dbReference type="NCBI Taxonomy" id="2676123"/>
    <lineage>
        <taxon>Bacteria</taxon>
        <taxon>Bacillati</taxon>
        <taxon>Actinomycetota</taxon>
        <taxon>Actinomycetes</taxon>
        <taxon>Micrococcales</taxon>
        <taxon>Micrococcaceae</taxon>
        <taxon>Galactobacter</taxon>
    </lineage>
</organism>
<dbReference type="AlphaFoldDB" id="A0A496PMN0"/>
<evidence type="ECO:0000313" key="2">
    <source>
        <dbReference type="Proteomes" id="UP000273119"/>
    </source>
</evidence>
<comment type="caution">
    <text evidence="1">The sequence shown here is derived from an EMBL/GenBank/DDBJ whole genome shotgun (WGS) entry which is preliminary data.</text>
</comment>
<dbReference type="EMBL" id="QQXL01000001">
    <property type="protein sequence ID" value="RKW71800.1"/>
    <property type="molecule type" value="Genomic_DNA"/>
</dbReference>
<sequence length="81" mass="8968">MLLVDFDDRAAFGETSVCGGGEFGTGLVLDEDEIVAPNGMLPGQESARWWGTLQWRVMSAATDSHHTRRWPAMRNRMDGSL</sequence>
<evidence type="ECO:0000313" key="1">
    <source>
        <dbReference type="EMBL" id="RKW71800.1"/>
    </source>
</evidence>
<gene>
    <name evidence="1" type="ORF">DWQ67_02930</name>
</gene>
<accession>A0A496PMN0</accession>
<reference evidence="1 2" key="1">
    <citation type="submission" date="2018-07" db="EMBL/GenBank/DDBJ databases">
        <title>Arthrobacter sp. nov., isolated from raw cow's milk with high bacterial count.</title>
        <authorList>
            <person name="Hahne J."/>
            <person name="Isele D."/>
            <person name="Lipski A."/>
        </authorList>
    </citation>
    <scope>NUCLEOTIDE SEQUENCE [LARGE SCALE GENOMIC DNA]</scope>
    <source>
        <strain evidence="1 2">JZ R-183</strain>
    </source>
</reference>
<protein>
    <submittedName>
        <fullName evidence="1">Uncharacterized protein</fullName>
    </submittedName>
</protein>
<keyword evidence="2" id="KW-1185">Reference proteome</keyword>